<dbReference type="PROSITE" id="PS50011">
    <property type="entry name" value="PROTEIN_KINASE_DOM"/>
    <property type="match status" value="1"/>
</dbReference>
<dbReference type="GO" id="GO:0005524">
    <property type="term" value="F:ATP binding"/>
    <property type="evidence" value="ECO:0007669"/>
    <property type="project" value="UniProtKB-KW"/>
</dbReference>
<dbReference type="Pfam" id="PF00069">
    <property type="entry name" value="Pkinase"/>
    <property type="match status" value="1"/>
</dbReference>
<evidence type="ECO:0000256" key="1">
    <source>
        <dbReference type="ARBA" id="ARBA00012513"/>
    </source>
</evidence>
<dbReference type="Proteomes" id="UP000256661">
    <property type="component" value="Unassembled WGS sequence"/>
</dbReference>
<keyword evidence="9" id="KW-1185">Reference proteome</keyword>
<dbReference type="SUPFAM" id="SSF56112">
    <property type="entry name" value="Protein kinase-like (PK-like)"/>
    <property type="match status" value="1"/>
</dbReference>
<evidence type="ECO:0000259" key="7">
    <source>
        <dbReference type="PROSITE" id="PS50011"/>
    </source>
</evidence>
<evidence type="ECO:0000256" key="4">
    <source>
        <dbReference type="ARBA" id="ARBA00022741"/>
    </source>
</evidence>
<keyword evidence="6" id="KW-0067">ATP-binding</keyword>
<gene>
    <name evidence="8" type="ORF">DFJ69_1293</name>
</gene>
<keyword evidence="3" id="KW-0808">Transferase</keyword>
<dbReference type="PANTHER" id="PTHR43289">
    <property type="entry name" value="MITOGEN-ACTIVATED PROTEIN KINASE KINASE KINASE 20-RELATED"/>
    <property type="match status" value="1"/>
</dbReference>
<sequence>MHAWRLDEFEEIRELGAGGQGRVVLARHPRSGSHVAIKYLIRADDDGAALGRLRDEALLLSKVADPHVVRLHRFVATEEGAALVMEAIDGVSLKDLLARHGALPPEAALVVLKGSLLGLAAAHAVGIVHRDYKPANVVVRADGLSKLIDFGIAAALDGAGSRSGSPAYMAPEQWEGRPSMPATDIYAATCVFFECVTGRRPFDAGERAALMRGHLMDAVPVEAVPEPLRPLVAAGMSKDAALRPPGATVFVAELERAAVTAYGPDWEQRGVRALAMGAVALASLFPLGAALTTPGAGAVGGATAATGTGLLAAFGGKTALAVAGATLAVGSVGVTAYAVSGGEDAGGGPPPVTVGLAGLDSVVNGVPVRDAQFVEIASGVQDPLLRRRTNAALRRPLDAVIAASIEYVGRARPVVGSTVEIGLSDPRLISARYELSWNLDDLIVGGPRRHAVTVNPTTGRAYAHAELWKPHVLTDAGTGTLFARLGRPWLVMTDSEVCVPGEISAAELFQGAGQFSGLPSFSVYFGATGLQVMTSTSLPANVVQAAAIVRCNTYEATVPYTRIKDLLRPEIAALLP</sequence>
<dbReference type="RefSeq" id="WP_116021614.1">
    <property type="nucleotide sequence ID" value="NZ_QTTT01000001.1"/>
</dbReference>
<evidence type="ECO:0000256" key="6">
    <source>
        <dbReference type="ARBA" id="ARBA00022840"/>
    </source>
</evidence>
<keyword evidence="4" id="KW-0547">Nucleotide-binding</keyword>
<dbReference type="InterPro" id="IPR008271">
    <property type="entry name" value="Ser/Thr_kinase_AS"/>
</dbReference>
<feature type="domain" description="Protein kinase" evidence="7">
    <location>
        <begin position="9"/>
        <end position="259"/>
    </location>
</feature>
<dbReference type="Gene3D" id="1.10.510.10">
    <property type="entry name" value="Transferase(Phosphotransferase) domain 1"/>
    <property type="match status" value="1"/>
</dbReference>
<keyword evidence="2" id="KW-0723">Serine/threonine-protein kinase</keyword>
<evidence type="ECO:0000256" key="5">
    <source>
        <dbReference type="ARBA" id="ARBA00022777"/>
    </source>
</evidence>
<accession>A0A3D9SIZ8</accession>
<dbReference type="InterPro" id="IPR011009">
    <property type="entry name" value="Kinase-like_dom_sf"/>
</dbReference>
<proteinExistence type="predicted"/>
<protein>
    <recommendedName>
        <fullName evidence="1">non-specific serine/threonine protein kinase</fullName>
        <ecNumber evidence="1">2.7.11.1</ecNumber>
    </recommendedName>
</protein>
<dbReference type="OrthoDB" id="4716121at2"/>
<dbReference type="EMBL" id="QTTT01000001">
    <property type="protein sequence ID" value="REE95879.1"/>
    <property type="molecule type" value="Genomic_DNA"/>
</dbReference>
<name>A0A3D9SIZ8_9ACTN</name>
<dbReference type="AlphaFoldDB" id="A0A3D9SIZ8"/>
<dbReference type="EC" id="2.7.11.1" evidence="1"/>
<evidence type="ECO:0000256" key="3">
    <source>
        <dbReference type="ARBA" id="ARBA00022679"/>
    </source>
</evidence>
<evidence type="ECO:0000313" key="9">
    <source>
        <dbReference type="Proteomes" id="UP000256661"/>
    </source>
</evidence>
<comment type="caution">
    <text evidence="8">The sequence shown here is derived from an EMBL/GenBank/DDBJ whole genome shotgun (WGS) entry which is preliminary data.</text>
</comment>
<dbReference type="GO" id="GO:0004674">
    <property type="term" value="F:protein serine/threonine kinase activity"/>
    <property type="evidence" value="ECO:0007669"/>
    <property type="project" value="UniProtKB-KW"/>
</dbReference>
<dbReference type="PROSITE" id="PS00108">
    <property type="entry name" value="PROTEIN_KINASE_ST"/>
    <property type="match status" value="1"/>
</dbReference>
<keyword evidence="5 8" id="KW-0418">Kinase</keyword>
<dbReference type="PANTHER" id="PTHR43289:SF6">
    <property type="entry name" value="SERINE_THREONINE-PROTEIN KINASE NEKL-3"/>
    <property type="match status" value="1"/>
</dbReference>
<dbReference type="InterPro" id="IPR000719">
    <property type="entry name" value="Prot_kinase_dom"/>
</dbReference>
<dbReference type="CDD" id="cd14014">
    <property type="entry name" value="STKc_PknB_like"/>
    <property type="match status" value="1"/>
</dbReference>
<reference evidence="8 9" key="1">
    <citation type="submission" date="2018-08" db="EMBL/GenBank/DDBJ databases">
        <title>Sequencing the genomes of 1000 actinobacteria strains.</title>
        <authorList>
            <person name="Klenk H.-P."/>
        </authorList>
    </citation>
    <scope>NUCLEOTIDE SEQUENCE [LARGE SCALE GENOMIC DNA]</scope>
    <source>
        <strain evidence="8 9">DSM 43927</strain>
    </source>
</reference>
<evidence type="ECO:0000313" key="8">
    <source>
        <dbReference type="EMBL" id="REE95879.1"/>
    </source>
</evidence>
<evidence type="ECO:0000256" key="2">
    <source>
        <dbReference type="ARBA" id="ARBA00022527"/>
    </source>
</evidence>
<organism evidence="8 9">
    <name type="scientific">Thermomonospora umbrina</name>
    <dbReference type="NCBI Taxonomy" id="111806"/>
    <lineage>
        <taxon>Bacteria</taxon>
        <taxon>Bacillati</taxon>
        <taxon>Actinomycetota</taxon>
        <taxon>Actinomycetes</taxon>
        <taxon>Streptosporangiales</taxon>
        <taxon>Thermomonosporaceae</taxon>
        <taxon>Thermomonospora</taxon>
    </lineage>
</organism>